<feature type="binding site" evidence="7">
    <location>
        <position position="323"/>
    </location>
    <ligand>
        <name>[4Fe-4S] cluster</name>
        <dbReference type="ChEBI" id="CHEBI:49883"/>
    </ligand>
</feature>
<keyword evidence="12" id="KW-1185">Reference proteome</keyword>
<dbReference type="GO" id="GO:0045271">
    <property type="term" value="C:respiratory chain complex I"/>
    <property type="evidence" value="ECO:0007669"/>
    <property type="project" value="TreeGrafter"/>
</dbReference>
<evidence type="ECO:0000256" key="4">
    <source>
        <dbReference type="ARBA" id="ARBA00022719"/>
    </source>
</evidence>
<comment type="function">
    <text evidence="7">NDH-1 shuttles electrons from NADH, via FMN and iron-sulfur (Fe-S) centers, to quinones in the respiratory chain. The immediate electron acceptor for the enzyme in this species is believed to be a menaquinone. Couples the redox reaction to proton translocation (for every two electrons transferred, four hydrogen ions are translocated across the cytoplasmic membrane), and thus conserves the redox energy in a proton gradient.</text>
</comment>
<evidence type="ECO:0000256" key="2">
    <source>
        <dbReference type="ARBA" id="ARBA00022448"/>
    </source>
</evidence>
<dbReference type="GO" id="GO:0008137">
    <property type="term" value="F:NADH dehydrogenase (ubiquinone) activity"/>
    <property type="evidence" value="ECO:0007669"/>
    <property type="project" value="InterPro"/>
</dbReference>
<dbReference type="GO" id="GO:0050136">
    <property type="term" value="F:NADH dehydrogenase (quinone) (non-electrogenic) activity"/>
    <property type="evidence" value="ECO:0007669"/>
    <property type="project" value="UniProtKB-UniRule"/>
</dbReference>
<dbReference type="GO" id="GO:0015990">
    <property type="term" value="P:electron transport coupled proton transport"/>
    <property type="evidence" value="ECO:0007669"/>
    <property type="project" value="TreeGrafter"/>
</dbReference>
<comment type="subcellular location">
    <subcellularLocation>
        <location evidence="7">Cell membrane</location>
        <topology evidence="7">Peripheral membrane protein</topology>
        <orientation evidence="7">Cytoplasmic side</orientation>
    </subcellularLocation>
</comment>
<evidence type="ECO:0000256" key="7">
    <source>
        <dbReference type="HAMAP-Rule" id="MF_01356"/>
    </source>
</evidence>
<dbReference type="GO" id="GO:0048038">
    <property type="term" value="F:quinone binding"/>
    <property type="evidence" value="ECO:0007669"/>
    <property type="project" value="UniProtKB-KW"/>
</dbReference>
<dbReference type="Pfam" id="PF01058">
    <property type="entry name" value="Oxidored_q6"/>
    <property type="match status" value="1"/>
</dbReference>
<dbReference type="Proteomes" id="UP000008915">
    <property type="component" value="Chromosome"/>
</dbReference>
<keyword evidence="6 7" id="KW-0520">NAD</keyword>
<dbReference type="SUPFAM" id="SSF56770">
    <property type="entry name" value="HydA/Nqo6-like"/>
    <property type="match status" value="1"/>
</dbReference>
<dbReference type="NCBIfam" id="NF005012">
    <property type="entry name" value="PRK06411.1"/>
    <property type="match status" value="1"/>
</dbReference>
<reference evidence="11 12" key="1">
    <citation type="journal article" date="2010" name="Stand. Genomic Sci.">
        <title>Complete genome sequence of Thermaerobacter marianensis type strain (7p75a).</title>
        <authorList>
            <person name="Han C."/>
            <person name="Gu W."/>
            <person name="Zhang X."/>
            <person name="Lapidus A."/>
            <person name="Nolan M."/>
            <person name="Copeland A."/>
            <person name="Lucas S."/>
            <person name="Del Rio T.G."/>
            <person name="Tice H."/>
            <person name="Cheng J.F."/>
            <person name="Tapia R."/>
            <person name="Goodwin L."/>
            <person name="Pitluck S."/>
            <person name="Pagani I."/>
            <person name="Ivanova N."/>
            <person name="Mavromatis K."/>
            <person name="Mikhailova N."/>
            <person name="Pati A."/>
            <person name="Chen A."/>
            <person name="Palaniappan K."/>
            <person name="Land M."/>
            <person name="Hauser L."/>
            <person name="Chang Y.J."/>
            <person name="Jeffries C.D."/>
            <person name="Schneider S."/>
            <person name="Rohde M."/>
            <person name="Goker M."/>
            <person name="Pukall R."/>
            <person name="Woyke T."/>
            <person name="Bristow J."/>
            <person name="Eisen J.A."/>
            <person name="Markowitz V."/>
            <person name="Hugenholtz P."/>
            <person name="Kyrpides N.C."/>
            <person name="Klenk H.P."/>
            <person name="Detter J.C."/>
        </authorList>
    </citation>
    <scope>NUCLEOTIDE SEQUENCE [LARGE SCALE GENOMIC DNA]</scope>
    <source>
        <strain evidence="12">ATCC 700841 / DSM 12885 / JCM 10246 / 7p75a</strain>
    </source>
</reference>
<evidence type="ECO:0000256" key="1">
    <source>
        <dbReference type="ARBA" id="ARBA00009173"/>
    </source>
</evidence>
<dbReference type="GO" id="GO:0005506">
    <property type="term" value="F:iron ion binding"/>
    <property type="evidence" value="ECO:0007669"/>
    <property type="project" value="UniProtKB-UniRule"/>
</dbReference>
<evidence type="ECO:0000256" key="9">
    <source>
        <dbReference type="SAM" id="MobiDB-lite"/>
    </source>
</evidence>
<comment type="similarity">
    <text evidence="1 7 8">Belongs to the complex I 20 kDa subunit family.</text>
</comment>
<feature type="compositionally biased region" description="Gly residues" evidence="9">
    <location>
        <begin position="37"/>
        <end position="46"/>
    </location>
</feature>
<dbReference type="HOGENOM" id="CLU_792095_0_0_9"/>
<feature type="compositionally biased region" description="Polar residues" evidence="9">
    <location>
        <begin position="59"/>
        <end position="68"/>
    </location>
</feature>
<dbReference type="InterPro" id="IPR006137">
    <property type="entry name" value="NADH_UbQ_OxRdtase-like_20kDa"/>
</dbReference>
<dbReference type="PANTHER" id="PTHR11995:SF14">
    <property type="entry name" value="NADH DEHYDROGENASE [UBIQUINONE] IRON-SULFUR PROTEIN 7, MITOCHONDRIAL"/>
    <property type="match status" value="1"/>
</dbReference>
<accession>E6SI90</accession>
<protein>
    <recommendedName>
        <fullName evidence="7">NADH-quinone oxidoreductase subunit B</fullName>
        <ecNumber evidence="7">7.1.1.-</ecNumber>
    </recommendedName>
    <alternativeName>
        <fullName evidence="7">NADH dehydrogenase I subunit B</fullName>
    </alternativeName>
    <alternativeName>
        <fullName evidence="7">NDH-1 subunit B</fullName>
    </alternativeName>
</protein>
<keyword evidence="7 8" id="KW-0411">Iron-sulfur</keyword>
<gene>
    <name evidence="7" type="primary">nuoB</name>
    <name evidence="11" type="ordered locus">Tmar_0753</name>
</gene>
<comment type="catalytic activity">
    <reaction evidence="7">
        <text>a quinone + NADH + 5 H(+)(in) = a quinol + NAD(+) + 4 H(+)(out)</text>
        <dbReference type="Rhea" id="RHEA:57888"/>
        <dbReference type="ChEBI" id="CHEBI:15378"/>
        <dbReference type="ChEBI" id="CHEBI:24646"/>
        <dbReference type="ChEBI" id="CHEBI:57540"/>
        <dbReference type="ChEBI" id="CHEBI:57945"/>
        <dbReference type="ChEBI" id="CHEBI:132124"/>
    </reaction>
</comment>
<dbReference type="InterPro" id="IPR006138">
    <property type="entry name" value="NADH_UQ_OxRdtase_20Kd_su"/>
</dbReference>
<dbReference type="HAMAP" id="MF_01356">
    <property type="entry name" value="NDH1_NuoB"/>
    <property type="match status" value="1"/>
</dbReference>
<dbReference type="EMBL" id="CP002344">
    <property type="protein sequence ID" value="ADU50868.1"/>
    <property type="molecule type" value="Genomic_DNA"/>
</dbReference>
<dbReference type="EC" id="7.1.1.-" evidence="7"/>
<evidence type="ECO:0000313" key="11">
    <source>
        <dbReference type="EMBL" id="ADU50868.1"/>
    </source>
</evidence>
<keyword evidence="11" id="KW-0560">Oxidoreductase</keyword>
<organism evidence="11 12">
    <name type="scientific">Thermaerobacter marianensis (strain ATCC 700841 / DSM 12885 / JCM 10246 / 7p75a)</name>
    <dbReference type="NCBI Taxonomy" id="644966"/>
    <lineage>
        <taxon>Bacteria</taxon>
        <taxon>Bacillati</taxon>
        <taxon>Bacillota</taxon>
        <taxon>Clostridia</taxon>
        <taxon>Eubacteriales</taxon>
        <taxon>Clostridiales Family XVII. Incertae Sedis</taxon>
        <taxon>Thermaerobacter</taxon>
    </lineage>
</organism>
<dbReference type="NCBIfam" id="TIGR01957">
    <property type="entry name" value="nuoB_fam"/>
    <property type="match status" value="1"/>
</dbReference>
<dbReference type="FunFam" id="3.40.50.12280:FF:000002">
    <property type="entry name" value="NADH-quinone oxidoreductase subunit B"/>
    <property type="match status" value="1"/>
</dbReference>
<keyword evidence="3 7" id="KW-0004">4Fe-4S</keyword>
<feature type="domain" description="NADH:ubiquinone oxidoreductase-like 20kDa subunit" evidence="10">
    <location>
        <begin position="228"/>
        <end position="337"/>
    </location>
</feature>
<evidence type="ECO:0000313" key="12">
    <source>
        <dbReference type="Proteomes" id="UP000008915"/>
    </source>
</evidence>
<dbReference type="eggNOG" id="COG0377">
    <property type="taxonomic scope" value="Bacteria"/>
</dbReference>
<feature type="region of interest" description="Disordered" evidence="9">
    <location>
        <begin position="1"/>
        <end position="174"/>
    </location>
</feature>
<dbReference type="KEGG" id="tmr:Tmar_0753"/>
<feature type="compositionally biased region" description="Basic and acidic residues" evidence="9">
    <location>
        <begin position="14"/>
        <end position="24"/>
    </location>
</feature>
<evidence type="ECO:0000256" key="3">
    <source>
        <dbReference type="ARBA" id="ARBA00022485"/>
    </source>
</evidence>
<evidence type="ECO:0000256" key="6">
    <source>
        <dbReference type="ARBA" id="ARBA00023027"/>
    </source>
</evidence>
<keyword evidence="7" id="KW-0472">Membrane</keyword>
<feature type="binding site" evidence="7">
    <location>
        <position position="228"/>
    </location>
    <ligand>
        <name>[4Fe-4S] cluster</name>
        <dbReference type="ChEBI" id="CHEBI:49883"/>
    </ligand>
</feature>
<dbReference type="AlphaFoldDB" id="E6SI90"/>
<keyword evidence="5 7" id="KW-1278">Translocase</keyword>
<feature type="binding site" evidence="7">
    <location>
        <position position="229"/>
    </location>
    <ligand>
        <name>[4Fe-4S] cluster</name>
        <dbReference type="ChEBI" id="CHEBI:49883"/>
    </ligand>
</feature>
<comment type="subunit">
    <text evidence="7">NDH-1 is composed of 14 different subunits. Subunits NuoB, C, D, E, F, and G constitute the peripheral sector of the complex.</text>
</comment>
<keyword evidence="7 8" id="KW-0408">Iron</keyword>
<evidence type="ECO:0000256" key="5">
    <source>
        <dbReference type="ARBA" id="ARBA00022967"/>
    </source>
</evidence>
<keyword evidence="4 7" id="KW-0874">Quinone</keyword>
<dbReference type="PANTHER" id="PTHR11995">
    <property type="entry name" value="NADH DEHYDROGENASE"/>
    <property type="match status" value="1"/>
</dbReference>
<dbReference type="Gene3D" id="3.40.50.12280">
    <property type="match status" value="1"/>
</dbReference>
<dbReference type="STRING" id="644966.Tmar_0753"/>
<comment type="cofactor">
    <cofactor evidence="7">
        <name>[4Fe-4S] cluster</name>
        <dbReference type="ChEBI" id="CHEBI:49883"/>
    </cofactor>
    <text evidence="7">Binds 1 [4Fe-4S] cluster.</text>
</comment>
<reference evidence="12" key="2">
    <citation type="journal article" date="2010" name="Stand. Genomic Sci.">
        <title>Complete genome sequence of Thermaerobacter marianensis type strain (7p75aT).</title>
        <authorList>
            <person name="Han C."/>
            <person name="Gu W."/>
            <person name="Zhang X."/>
            <person name="Lapidus A."/>
            <person name="Nolan M."/>
            <person name="Copeland A."/>
            <person name="Lucas S."/>
            <person name="Glavina Del Rio T."/>
            <person name="Tice H."/>
            <person name="Cheng J."/>
            <person name="Tapia R."/>
            <person name="Goodwin L."/>
            <person name="Pitluck S."/>
            <person name="Pagani I."/>
            <person name="Ivanova N."/>
            <person name="Mavromatis K."/>
            <person name="Mikhailova N."/>
            <person name="Pati A."/>
            <person name="Chen A."/>
            <person name="Palaniappan K."/>
            <person name="Land M."/>
            <person name="Hauser L."/>
            <person name="Chang Y."/>
            <person name="Jeffries C."/>
            <person name="Schneider S."/>
            <person name="Rohde M."/>
            <person name="Goker M."/>
            <person name="Pukall R."/>
            <person name="Woyke T."/>
            <person name="Bristow J."/>
            <person name="Eisen J."/>
            <person name="Markowitz V."/>
            <person name="Hugenholtz P."/>
            <person name="Kyrpides N."/>
            <person name="Klenk H."/>
            <person name="Detter J."/>
        </authorList>
    </citation>
    <scope>NUCLEOTIDE SEQUENCE [LARGE SCALE GENOMIC DNA]</scope>
    <source>
        <strain evidence="12">ATCC 700841 / DSM 12885 / JCM 10246 / 7p75a</strain>
    </source>
</reference>
<dbReference type="GO" id="GO:0051539">
    <property type="term" value="F:4 iron, 4 sulfur cluster binding"/>
    <property type="evidence" value="ECO:0007669"/>
    <property type="project" value="UniProtKB-KW"/>
</dbReference>
<keyword evidence="7 8" id="KW-0479">Metal-binding</keyword>
<dbReference type="GO" id="GO:0005886">
    <property type="term" value="C:plasma membrane"/>
    <property type="evidence" value="ECO:0007669"/>
    <property type="project" value="UniProtKB-SubCell"/>
</dbReference>
<keyword evidence="2 7" id="KW-0813">Transport</keyword>
<sequence length="350" mass="36493">MPQDGDRTSGPPENARDGGDRHGDGPNAPGPSSRTAGGPGADGGPGATTAGSPADQGTRAPTTRSTAGHGTRAPVTGSTTAGGAGSGEGERSTGPGASFSAREGDGRTGDLRAAVRRAESKPYPTPVSGQGARPATSEAMRERQARVRAITAQSPEPEVTGAPAGEGPRFSQEDELEPDVIRRLDAHPSMRIPGVWQWLPGILTTRLQELVNWGRANSMWYLLFGLACCAIEMMAAGGTRTDLDRIGSVFRASPRQADLMIVSGTVTEKMAPVVKTLYDQMAEPKFVVSMGACATNGGPYYQGYNVVDGVDKIIPVDVYVAGCPPRPEALVHAILKLQDKVRKIGVAHET</sequence>
<proteinExistence type="inferred from homology"/>
<keyword evidence="7" id="KW-1003">Cell membrane</keyword>
<name>E6SI90_THEM7</name>
<evidence type="ECO:0000256" key="8">
    <source>
        <dbReference type="RuleBase" id="RU004464"/>
    </source>
</evidence>
<evidence type="ECO:0000259" key="10">
    <source>
        <dbReference type="Pfam" id="PF01058"/>
    </source>
</evidence>
<dbReference type="GO" id="GO:0009060">
    <property type="term" value="P:aerobic respiration"/>
    <property type="evidence" value="ECO:0007669"/>
    <property type="project" value="TreeGrafter"/>
</dbReference>
<feature type="binding site" evidence="7">
    <location>
        <position position="293"/>
    </location>
    <ligand>
        <name>[4Fe-4S] cluster</name>
        <dbReference type="ChEBI" id="CHEBI:49883"/>
    </ligand>
</feature>